<evidence type="ECO:0000313" key="2">
    <source>
        <dbReference type="Proteomes" id="UP000002171"/>
    </source>
</evidence>
<sequence length="65" mass="7744">MLRKTEELNEAQIEVFDLMVGFEEEEKISRKKLASRRALKARRAIEQREEDKQLAASIDECWFDD</sequence>
<proteinExistence type="predicted"/>
<keyword evidence="2" id="KW-1185">Reference proteome</keyword>
<dbReference type="AlphaFoldDB" id="A0A7U8C6M9"/>
<reference evidence="1 2" key="1">
    <citation type="submission" date="2006-02" db="EMBL/GenBank/DDBJ databases">
        <authorList>
            <person name="Pinhassi J."/>
            <person name="Pedros-Alio C."/>
            <person name="Ferriera S."/>
            <person name="Johnson J."/>
            <person name="Kravitz S."/>
            <person name="Halpern A."/>
            <person name="Remington K."/>
            <person name="Beeson K."/>
            <person name="Tran B."/>
            <person name="Rogers Y.-H."/>
            <person name="Friedman R."/>
            <person name="Venter J.C."/>
        </authorList>
    </citation>
    <scope>NUCLEOTIDE SEQUENCE [LARGE SCALE GENOMIC DNA]</scope>
    <source>
        <strain evidence="1 2">MED92</strain>
    </source>
</reference>
<protein>
    <submittedName>
        <fullName evidence="1">Uncharacterized protein</fullName>
    </submittedName>
</protein>
<dbReference type="InterPro" id="IPR058059">
    <property type="entry name" value="PA3496-like"/>
</dbReference>
<organism evidence="1 2">
    <name type="scientific">Neptuniibacter caesariensis</name>
    <dbReference type="NCBI Taxonomy" id="207954"/>
    <lineage>
        <taxon>Bacteria</taxon>
        <taxon>Pseudomonadati</taxon>
        <taxon>Pseudomonadota</taxon>
        <taxon>Gammaproteobacteria</taxon>
        <taxon>Oceanospirillales</taxon>
        <taxon>Oceanospirillaceae</taxon>
        <taxon>Neptuniibacter</taxon>
    </lineage>
</organism>
<dbReference type="RefSeq" id="WP_007021556.1">
    <property type="nucleotide sequence ID" value="NZ_CH724126.1"/>
</dbReference>
<comment type="caution">
    <text evidence="1">The sequence shown here is derived from an EMBL/GenBank/DDBJ whole genome shotgun (WGS) entry which is preliminary data.</text>
</comment>
<dbReference type="NCBIfam" id="NF046101">
    <property type="entry name" value="PA3496_fam"/>
    <property type="match status" value="1"/>
</dbReference>
<name>A0A7U8C6M9_NEPCE</name>
<dbReference type="Proteomes" id="UP000002171">
    <property type="component" value="Unassembled WGS sequence"/>
</dbReference>
<dbReference type="EMBL" id="AAOW01000002">
    <property type="protein sequence ID" value="EAR62538.1"/>
    <property type="molecule type" value="Genomic_DNA"/>
</dbReference>
<evidence type="ECO:0000313" key="1">
    <source>
        <dbReference type="EMBL" id="EAR62538.1"/>
    </source>
</evidence>
<gene>
    <name evidence="1" type="ORF">MED92_05453</name>
</gene>
<accession>A0A7U8C6M9</accession>